<dbReference type="InterPro" id="IPR000131">
    <property type="entry name" value="ATP_synth_F1_gsu"/>
</dbReference>
<evidence type="ECO:0000256" key="7">
    <source>
        <dbReference type="ARBA" id="ARBA00023196"/>
    </source>
</evidence>
<dbReference type="OrthoDB" id="134578at2157"/>
<keyword evidence="4" id="KW-0375">Hydrogen ion transport</keyword>
<evidence type="ECO:0000256" key="8">
    <source>
        <dbReference type="ARBA" id="ARBA00023310"/>
    </source>
</evidence>
<dbReference type="SUPFAM" id="SSF52943">
    <property type="entry name" value="ATP synthase (F1-ATPase), gamma subunit"/>
    <property type="match status" value="1"/>
</dbReference>
<evidence type="ECO:0000313" key="11">
    <source>
        <dbReference type="Proteomes" id="UP000199126"/>
    </source>
</evidence>
<dbReference type="Pfam" id="PF00231">
    <property type="entry name" value="ATP-synt"/>
    <property type="match status" value="1"/>
</dbReference>
<reference evidence="11" key="1">
    <citation type="submission" date="2016-10" db="EMBL/GenBank/DDBJ databases">
        <authorList>
            <person name="Varghese N."/>
            <person name="Submissions S."/>
        </authorList>
    </citation>
    <scope>NUCLEOTIDE SEQUENCE [LARGE SCALE GENOMIC DNA]</scope>
    <source>
        <strain evidence="11">CGMCC 1.10121</strain>
    </source>
</reference>
<keyword evidence="6" id="KW-0472">Membrane</keyword>
<protein>
    <submittedName>
        <fullName evidence="10">ATP synthase, F1 gamma subunit</fullName>
    </submittedName>
</protein>
<keyword evidence="8" id="KW-0066">ATP synthesis</keyword>
<keyword evidence="3" id="KW-0813">Transport</keyword>
<evidence type="ECO:0000256" key="5">
    <source>
        <dbReference type="ARBA" id="ARBA00023065"/>
    </source>
</evidence>
<dbReference type="Gene3D" id="1.10.287.80">
    <property type="entry name" value="ATP synthase, gamma subunit, helix hairpin domain"/>
    <property type="match status" value="1"/>
</dbReference>
<dbReference type="AlphaFoldDB" id="A0A1H8UZY2"/>
<keyword evidence="9" id="KW-0175">Coiled coil</keyword>
<gene>
    <name evidence="10" type="ORF">SAMN04487948_11386</name>
</gene>
<keyword evidence="5" id="KW-0406">Ion transport</keyword>
<evidence type="ECO:0000256" key="2">
    <source>
        <dbReference type="ARBA" id="ARBA00007681"/>
    </source>
</evidence>
<dbReference type="GO" id="GO:0045259">
    <property type="term" value="C:proton-transporting ATP synthase complex"/>
    <property type="evidence" value="ECO:0007669"/>
    <property type="project" value="UniProtKB-KW"/>
</dbReference>
<accession>A0A1H8UZY2</accession>
<evidence type="ECO:0000256" key="1">
    <source>
        <dbReference type="ARBA" id="ARBA00004170"/>
    </source>
</evidence>
<name>A0A1H8UZY2_9EURY</name>
<dbReference type="EMBL" id="FODV01000013">
    <property type="protein sequence ID" value="SEP08534.1"/>
    <property type="molecule type" value="Genomic_DNA"/>
</dbReference>
<evidence type="ECO:0000256" key="4">
    <source>
        <dbReference type="ARBA" id="ARBA00022781"/>
    </source>
</evidence>
<keyword evidence="11" id="KW-1185">Reference proteome</keyword>
<feature type="coiled-coil region" evidence="9">
    <location>
        <begin position="246"/>
        <end position="273"/>
    </location>
</feature>
<dbReference type="PRINTS" id="PR00126">
    <property type="entry name" value="ATPASEGAMMA"/>
</dbReference>
<dbReference type="PANTHER" id="PTHR11693">
    <property type="entry name" value="ATP SYNTHASE GAMMA CHAIN"/>
    <property type="match status" value="1"/>
</dbReference>
<evidence type="ECO:0000256" key="9">
    <source>
        <dbReference type="SAM" id="Coils"/>
    </source>
</evidence>
<keyword evidence="7" id="KW-0139">CF(1)</keyword>
<evidence type="ECO:0000256" key="3">
    <source>
        <dbReference type="ARBA" id="ARBA00022448"/>
    </source>
</evidence>
<comment type="similarity">
    <text evidence="2">Belongs to the ATPase gamma chain family.</text>
</comment>
<dbReference type="RefSeq" id="WP_089826684.1">
    <property type="nucleotide sequence ID" value="NZ_FODV01000013.1"/>
</dbReference>
<sequence>MSREPIQIEEHLDAVSGLEPLMRAIRSVAEVAYRRADERSETLDTYEAHISRMLRGATRELSAPERARLLGEGAGQRIGVLLVGSERGLCGPFNEQALDTFQRTLDQIEEEGRQAVPLVLGSKASRVLSQRGFEPTFSRSLPSFNVPPYVRVEELALDLLDLLTGDGLDGLRVVHHRPTQGFEYETVETALWPIELGTADKDVPRAPVHASEDLEAFVQHLVTERFLVELYDAVLHSSASEQLARIRTMRLAVDNVQEREDDLRRELQWARRHAETQALLQVISGFETTEETADR</sequence>
<dbReference type="InterPro" id="IPR035968">
    <property type="entry name" value="ATP_synth_F1_ATPase_gsu"/>
</dbReference>
<dbReference type="Proteomes" id="UP000199126">
    <property type="component" value="Unassembled WGS sequence"/>
</dbReference>
<dbReference type="GO" id="GO:0046933">
    <property type="term" value="F:proton-transporting ATP synthase activity, rotational mechanism"/>
    <property type="evidence" value="ECO:0007669"/>
    <property type="project" value="InterPro"/>
</dbReference>
<dbReference type="PANTHER" id="PTHR11693:SF22">
    <property type="entry name" value="ATP SYNTHASE SUBUNIT GAMMA, MITOCHONDRIAL"/>
    <property type="match status" value="1"/>
</dbReference>
<evidence type="ECO:0000256" key="6">
    <source>
        <dbReference type="ARBA" id="ARBA00023136"/>
    </source>
</evidence>
<organism evidence="10 11">
    <name type="scientific">Halogranum amylolyticum</name>
    <dbReference type="NCBI Taxonomy" id="660520"/>
    <lineage>
        <taxon>Archaea</taxon>
        <taxon>Methanobacteriati</taxon>
        <taxon>Methanobacteriota</taxon>
        <taxon>Stenosarchaea group</taxon>
        <taxon>Halobacteria</taxon>
        <taxon>Halobacteriales</taxon>
        <taxon>Haloferacaceae</taxon>
    </lineage>
</organism>
<comment type="subcellular location">
    <subcellularLocation>
        <location evidence="1">Membrane</location>
        <topology evidence="1">Peripheral membrane protein</topology>
    </subcellularLocation>
</comment>
<dbReference type="Gene3D" id="3.40.1380.10">
    <property type="match status" value="1"/>
</dbReference>
<evidence type="ECO:0000313" key="10">
    <source>
        <dbReference type="EMBL" id="SEP08534.1"/>
    </source>
</evidence>
<proteinExistence type="inferred from homology"/>